<gene>
    <name evidence="3" type="ORF">WJX75_004036</name>
</gene>
<feature type="compositionally biased region" description="Polar residues" evidence="1">
    <location>
        <begin position="277"/>
        <end position="294"/>
    </location>
</feature>
<dbReference type="EMBL" id="JALJOT010000001">
    <property type="protein sequence ID" value="KAK9918423.1"/>
    <property type="molecule type" value="Genomic_DNA"/>
</dbReference>
<protein>
    <recommendedName>
        <fullName evidence="2">SnoaL-like domain-containing protein</fullName>
    </recommendedName>
</protein>
<feature type="domain" description="SnoaL-like" evidence="2">
    <location>
        <begin position="97"/>
        <end position="190"/>
    </location>
</feature>
<feature type="compositionally biased region" description="Low complexity" evidence="1">
    <location>
        <begin position="295"/>
        <end position="304"/>
    </location>
</feature>
<proteinExistence type="predicted"/>
<keyword evidence="4" id="KW-1185">Reference proteome</keyword>
<dbReference type="PANTHER" id="PTHR33698">
    <property type="entry name" value="NUCLEAR TRANSPORT FACTOR 2 (NTF2)-LIKE PROTEIN"/>
    <property type="match status" value="1"/>
</dbReference>
<sequence>MLVNRLVDSARTSRSPTARHLYATGTRAPVSHWNVRQLGHISTTLSPQFGRVRGGVDHSQRRQAKVLGASMTAEAFGWGQNIDAEYESTISAASAATEYFDCFNKRDVEGMLSLLAEDCDYCNYGYNGNPRSRKELSHVLNRMMANLPEGYRIVIDSISGSESSSVGLVWHAELNRRKLLNGQGVSFLRINGRGQFDYIRDAPEHTVKANVEALPTLNMAASLLSDVATVWAPQFPETEQEAPPMLGGDKEVSAASGSFLQDEEPPLAAGLEGAGRSPQTPSQMNAREQQQRPGASTSSEAATESAQDLAGVWIKDTDASDLASYERALNMMGLNGLQKTTALKLIEGLEIREQGSTVTVQFLTVVPFFKVTEEFSTIKETTMSRRDLRSGQQTANAAFTSDGLKININWRAPYACTLDDLYQLQSPNTLHVTSRVTIGGRTETTLQVYHRREQWQPRFSFGSGLFGR</sequence>
<feature type="region of interest" description="Disordered" evidence="1">
    <location>
        <begin position="239"/>
        <end position="258"/>
    </location>
</feature>
<reference evidence="3 4" key="1">
    <citation type="journal article" date="2024" name="Nat. Commun.">
        <title>Phylogenomics reveals the evolutionary origins of lichenization in chlorophyte algae.</title>
        <authorList>
            <person name="Puginier C."/>
            <person name="Libourel C."/>
            <person name="Otte J."/>
            <person name="Skaloud P."/>
            <person name="Haon M."/>
            <person name="Grisel S."/>
            <person name="Petersen M."/>
            <person name="Berrin J.G."/>
            <person name="Delaux P.M."/>
            <person name="Dal Grande F."/>
            <person name="Keller J."/>
        </authorList>
    </citation>
    <scope>NUCLEOTIDE SEQUENCE [LARGE SCALE GENOMIC DNA]</scope>
    <source>
        <strain evidence="3 4">SAG 216-7</strain>
    </source>
</reference>
<dbReference type="Proteomes" id="UP001491310">
    <property type="component" value="Unassembled WGS sequence"/>
</dbReference>
<dbReference type="Gene3D" id="3.10.450.50">
    <property type="match status" value="1"/>
</dbReference>
<feature type="region of interest" description="Disordered" evidence="1">
    <location>
        <begin position="268"/>
        <end position="304"/>
    </location>
</feature>
<accession>A0ABR2Z2T9</accession>
<dbReference type="PANTHER" id="PTHR33698:SF3">
    <property type="entry name" value="OS09G0266000 PROTEIN"/>
    <property type="match status" value="1"/>
</dbReference>
<evidence type="ECO:0000259" key="2">
    <source>
        <dbReference type="Pfam" id="PF12680"/>
    </source>
</evidence>
<evidence type="ECO:0000313" key="4">
    <source>
        <dbReference type="Proteomes" id="UP001491310"/>
    </source>
</evidence>
<evidence type="ECO:0000256" key="1">
    <source>
        <dbReference type="SAM" id="MobiDB-lite"/>
    </source>
</evidence>
<organism evidence="3 4">
    <name type="scientific">Coccomyxa subellipsoidea</name>
    <dbReference type="NCBI Taxonomy" id="248742"/>
    <lineage>
        <taxon>Eukaryota</taxon>
        <taxon>Viridiplantae</taxon>
        <taxon>Chlorophyta</taxon>
        <taxon>core chlorophytes</taxon>
        <taxon>Trebouxiophyceae</taxon>
        <taxon>Trebouxiophyceae incertae sedis</taxon>
        <taxon>Coccomyxaceae</taxon>
        <taxon>Coccomyxa</taxon>
    </lineage>
</organism>
<dbReference type="InterPro" id="IPR032710">
    <property type="entry name" value="NTF2-like_dom_sf"/>
</dbReference>
<name>A0ABR2Z2T9_9CHLO</name>
<dbReference type="InterPro" id="IPR037401">
    <property type="entry name" value="SnoaL-like"/>
</dbReference>
<comment type="caution">
    <text evidence="3">The sequence shown here is derived from an EMBL/GenBank/DDBJ whole genome shotgun (WGS) entry which is preliminary data.</text>
</comment>
<evidence type="ECO:0000313" key="3">
    <source>
        <dbReference type="EMBL" id="KAK9918423.1"/>
    </source>
</evidence>
<dbReference type="SUPFAM" id="SSF54427">
    <property type="entry name" value="NTF2-like"/>
    <property type="match status" value="1"/>
</dbReference>
<dbReference type="Pfam" id="PF12680">
    <property type="entry name" value="SnoaL_2"/>
    <property type="match status" value="1"/>
</dbReference>